<feature type="region of interest" description="Disordered" evidence="10">
    <location>
        <begin position="289"/>
        <end position="316"/>
    </location>
</feature>
<feature type="region of interest" description="Disordered" evidence="10">
    <location>
        <begin position="496"/>
        <end position="625"/>
    </location>
</feature>
<dbReference type="OrthoDB" id="312015at2759"/>
<dbReference type="GO" id="GO:0007155">
    <property type="term" value="P:cell adhesion"/>
    <property type="evidence" value="ECO:0007669"/>
    <property type="project" value="UniProtKB-KW"/>
</dbReference>
<dbReference type="InterPro" id="IPR052300">
    <property type="entry name" value="Adhesion_Centrosome_assoc"/>
</dbReference>
<feature type="coiled-coil region" evidence="9">
    <location>
        <begin position="184"/>
        <end position="211"/>
    </location>
</feature>
<feature type="compositionally biased region" description="Low complexity" evidence="10">
    <location>
        <begin position="521"/>
        <end position="533"/>
    </location>
</feature>
<evidence type="ECO:0000313" key="12">
    <source>
        <dbReference type="Proteomes" id="UP000242188"/>
    </source>
</evidence>
<evidence type="ECO:0000256" key="10">
    <source>
        <dbReference type="SAM" id="MobiDB-lite"/>
    </source>
</evidence>
<dbReference type="GO" id="GO:0035735">
    <property type="term" value="P:intraciliary transport involved in cilium assembly"/>
    <property type="evidence" value="ECO:0007669"/>
    <property type="project" value="TreeGrafter"/>
</dbReference>
<proteinExistence type="inferred from homology"/>
<evidence type="ECO:0000256" key="1">
    <source>
        <dbReference type="ARBA" id="ARBA00004282"/>
    </source>
</evidence>
<dbReference type="InterPro" id="IPR021622">
    <property type="entry name" value="Afadin/alpha-actinin-bd"/>
</dbReference>
<name>A0A210PNQ3_MIZYE</name>
<evidence type="ECO:0000256" key="8">
    <source>
        <dbReference type="ARBA" id="ARBA00023212"/>
    </source>
</evidence>
<dbReference type="Proteomes" id="UP000242188">
    <property type="component" value="Unassembled WGS sequence"/>
</dbReference>
<keyword evidence="4" id="KW-0963">Cytoplasm</keyword>
<dbReference type="GO" id="GO:0070161">
    <property type="term" value="C:anchoring junction"/>
    <property type="evidence" value="ECO:0007669"/>
    <property type="project" value="UniProtKB-SubCell"/>
</dbReference>
<evidence type="ECO:0000313" key="11">
    <source>
        <dbReference type="EMBL" id="OWF38122.1"/>
    </source>
</evidence>
<comment type="caution">
    <text evidence="11">The sequence shown here is derived from an EMBL/GenBank/DDBJ whole genome shotgun (WGS) entry which is preliminary data.</text>
</comment>
<evidence type="ECO:0000256" key="6">
    <source>
        <dbReference type="ARBA" id="ARBA00022949"/>
    </source>
</evidence>
<accession>A0A210PNQ3</accession>
<protein>
    <submittedName>
        <fullName evidence="11">Afadin-and alpha-actinin-binding protein</fullName>
    </submittedName>
</protein>
<feature type="compositionally biased region" description="Basic and acidic residues" evidence="10">
    <location>
        <begin position="545"/>
        <end position="562"/>
    </location>
</feature>
<feature type="coiled-coil region" evidence="9">
    <location>
        <begin position="103"/>
        <end position="151"/>
    </location>
</feature>
<feature type="region of interest" description="Disordered" evidence="10">
    <location>
        <begin position="355"/>
        <end position="386"/>
    </location>
</feature>
<evidence type="ECO:0000256" key="4">
    <source>
        <dbReference type="ARBA" id="ARBA00022490"/>
    </source>
</evidence>
<keyword evidence="12" id="KW-1185">Reference proteome</keyword>
<dbReference type="PANTHER" id="PTHR46507:SF4">
    <property type="entry name" value="SSX FAMILY MEMBER 2 INTERACTING PROTEIN"/>
    <property type="match status" value="1"/>
</dbReference>
<keyword evidence="8" id="KW-0206">Cytoskeleton</keyword>
<sequence length="625" mass="72153">MADWSVLRNAGRDYLTLYGSRDVTASLSAMTATTNCTMQTPSSSFSYLDKTDENTFCCSENVEDCVTFLNQELTALGFQTIDHGDGATEVSLVNRLYEIFRLHQKARRFREELENRLRRLSSETEHYQSSNHRLKNEKVQLEREIGKEQEKCRQVVIKQKSLSEKFKAEKDEVKRLQCVIRDRDGQYKHELKKKERELNKMKEKLHHLITDKNPNRRMGLDIANSLQRADGKRSQWKTGSHDKQEEMYQLVIHNYEDKQRELMIENTDLRDCLVYMQRELGTIINHSSDVQTSHTVPRGDVGELSGNSEDDDDDGISSVTIKDLSDGYFQMPYDLMKDNLRHSFKEMFKLIKKSMEKSSIPPSQLPKTKSSPPRQIPSARRTPSVETDKLLKQVQQYKEIIQQQKEFIQQSILNQSKAAAETSYLDESVQLQERLLQEQESMAEQRRLFYQEKANFEEERKQYTEAAIRLGRERKALDDQRSSIINQFLQISPFVKSTPSNRKSQKGEGTRLLPSTPMFSPAPSSKPKTPSTTELYRVLGITPKDLPKRKEDKYSPEEEPRIKKALSSESLLSGSCKSTPHDTSDVQISTRSHSSPEKSPDQVSLKRVLFRRRSSTGSNEDLEGL</sequence>
<evidence type="ECO:0000256" key="5">
    <source>
        <dbReference type="ARBA" id="ARBA00022889"/>
    </source>
</evidence>
<keyword evidence="6" id="KW-0965">Cell junction</keyword>
<comment type="similarity">
    <text evidence="3">Belongs to the ADIP family.</text>
</comment>
<feature type="compositionally biased region" description="Low complexity" evidence="10">
    <location>
        <begin position="565"/>
        <end position="578"/>
    </location>
</feature>
<keyword evidence="7 9" id="KW-0175">Coiled coil</keyword>
<keyword evidence="5" id="KW-0130">Cell adhesion</keyword>
<evidence type="ECO:0000256" key="7">
    <source>
        <dbReference type="ARBA" id="ARBA00023054"/>
    </source>
</evidence>
<gene>
    <name evidence="11" type="ORF">KP79_PYT08850</name>
</gene>
<dbReference type="EMBL" id="NEDP02005572">
    <property type="protein sequence ID" value="OWF38122.1"/>
    <property type="molecule type" value="Genomic_DNA"/>
</dbReference>
<evidence type="ECO:0000256" key="3">
    <source>
        <dbReference type="ARBA" id="ARBA00009291"/>
    </source>
</evidence>
<evidence type="ECO:0000256" key="9">
    <source>
        <dbReference type="SAM" id="Coils"/>
    </source>
</evidence>
<dbReference type="PANTHER" id="PTHR46507">
    <property type="entry name" value="AFADIN- AND ALPHA-ACTININ-BINDING PROTEIN"/>
    <property type="match status" value="1"/>
</dbReference>
<organism evidence="11 12">
    <name type="scientific">Mizuhopecten yessoensis</name>
    <name type="common">Japanese scallop</name>
    <name type="synonym">Patinopecten yessoensis</name>
    <dbReference type="NCBI Taxonomy" id="6573"/>
    <lineage>
        <taxon>Eukaryota</taxon>
        <taxon>Metazoa</taxon>
        <taxon>Spiralia</taxon>
        <taxon>Lophotrochozoa</taxon>
        <taxon>Mollusca</taxon>
        <taxon>Bivalvia</taxon>
        <taxon>Autobranchia</taxon>
        <taxon>Pteriomorphia</taxon>
        <taxon>Pectinida</taxon>
        <taxon>Pectinoidea</taxon>
        <taxon>Pectinidae</taxon>
        <taxon>Mizuhopecten</taxon>
    </lineage>
</organism>
<feature type="compositionally biased region" description="Polar residues" evidence="10">
    <location>
        <begin position="360"/>
        <end position="373"/>
    </location>
</feature>
<comment type="subcellular location">
    <subcellularLocation>
        <location evidence="1">Cell junction</location>
    </subcellularLocation>
    <subcellularLocation>
        <location evidence="2">Cytoplasm</location>
        <location evidence="2">Cytoskeleton</location>
        <location evidence="2">Microtubule organizing center</location>
        <location evidence="2">Centrosome</location>
    </subcellularLocation>
</comment>
<dbReference type="AlphaFoldDB" id="A0A210PNQ3"/>
<evidence type="ECO:0000256" key="2">
    <source>
        <dbReference type="ARBA" id="ARBA00004300"/>
    </source>
</evidence>
<reference evidence="11 12" key="1">
    <citation type="journal article" date="2017" name="Nat. Ecol. Evol.">
        <title>Scallop genome provides insights into evolution of bilaterian karyotype and development.</title>
        <authorList>
            <person name="Wang S."/>
            <person name="Zhang J."/>
            <person name="Jiao W."/>
            <person name="Li J."/>
            <person name="Xun X."/>
            <person name="Sun Y."/>
            <person name="Guo X."/>
            <person name="Huan P."/>
            <person name="Dong B."/>
            <person name="Zhang L."/>
            <person name="Hu X."/>
            <person name="Sun X."/>
            <person name="Wang J."/>
            <person name="Zhao C."/>
            <person name="Wang Y."/>
            <person name="Wang D."/>
            <person name="Huang X."/>
            <person name="Wang R."/>
            <person name="Lv J."/>
            <person name="Li Y."/>
            <person name="Zhang Z."/>
            <person name="Liu B."/>
            <person name="Lu W."/>
            <person name="Hui Y."/>
            <person name="Liang J."/>
            <person name="Zhou Z."/>
            <person name="Hou R."/>
            <person name="Li X."/>
            <person name="Liu Y."/>
            <person name="Li H."/>
            <person name="Ning X."/>
            <person name="Lin Y."/>
            <person name="Zhao L."/>
            <person name="Xing Q."/>
            <person name="Dou J."/>
            <person name="Li Y."/>
            <person name="Mao J."/>
            <person name="Guo H."/>
            <person name="Dou H."/>
            <person name="Li T."/>
            <person name="Mu C."/>
            <person name="Jiang W."/>
            <person name="Fu Q."/>
            <person name="Fu X."/>
            <person name="Miao Y."/>
            <person name="Liu J."/>
            <person name="Yu Q."/>
            <person name="Li R."/>
            <person name="Liao H."/>
            <person name="Li X."/>
            <person name="Kong Y."/>
            <person name="Jiang Z."/>
            <person name="Chourrout D."/>
            <person name="Li R."/>
            <person name="Bao Z."/>
        </authorList>
    </citation>
    <scope>NUCLEOTIDE SEQUENCE [LARGE SCALE GENOMIC DNA]</scope>
    <source>
        <strain evidence="11 12">PY_sf001</strain>
    </source>
</reference>
<dbReference type="GO" id="GO:0036064">
    <property type="term" value="C:ciliary basal body"/>
    <property type="evidence" value="ECO:0007669"/>
    <property type="project" value="TreeGrafter"/>
</dbReference>
<dbReference type="GO" id="GO:0034451">
    <property type="term" value="C:centriolar satellite"/>
    <property type="evidence" value="ECO:0007669"/>
    <property type="project" value="TreeGrafter"/>
</dbReference>
<dbReference type="Pfam" id="PF11559">
    <property type="entry name" value="ADIP"/>
    <property type="match status" value="1"/>
</dbReference>